<comment type="subcellular location">
    <subcellularLocation>
        <location evidence="1">Secreted</location>
    </subcellularLocation>
</comment>
<proteinExistence type="inferred from homology"/>
<keyword evidence="10" id="KW-1185">Reference proteome</keyword>
<evidence type="ECO:0000256" key="5">
    <source>
        <dbReference type="ARBA" id="ARBA00022729"/>
    </source>
</evidence>
<dbReference type="AlphaFoldDB" id="A0A2P6QW66"/>
<evidence type="ECO:0000256" key="8">
    <source>
        <dbReference type="SAM" id="Phobius"/>
    </source>
</evidence>
<keyword evidence="8" id="KW-1133">Transmembrane helix</keyword>
<dbReference type="GO" id="GO:0005576">
    <property type="term" value="C:extracellular region"/>
    <property type="evidence" value="ECO:0007669"/>
    <property type="project" value="UniProtKB-SubCell"/>
</dbReference>
<feature type="transmembrane region" description="Helical" evidence="8">
    <location>
        <begin position="43"/>
        <end position="65"/>
    </location>
</feature>
<keyword evidence="4" id="KW-0372">Hormone</keyword>
<reference evidence="9 10" key="1">
    <citation type="journal article" date="2018" name="Nat. Genet.">
        <title>The Rosa genome provides new insights in the design of modern roses.</title>
        <authorList>
            <person name="Bendahmane M."/>
        </authorList>
    </citation>
    <scope>NUCLEOTIDE SEQUENCE [LARGE SCALE GENOMIC DNA]</scope>
    <source>
        <strain evidence="10">cv. Old Blush</strain>
    </source>
</reference>
<dbReference type="PANTHER" id="PTHR33136:SF36">
    <property type="entry name" value="PROTEIN RALF-LIKE 31"/>
    <property type="match status" value="1"/>
</dbReference>
<keyword evidence="8" id="KW-0812">Transmembrane</keyword>
<evidence type="ECO:0000256" key="1">
    <source>
        <dbReference type="ARBA" id="ARBA00004613"/>
    </source>
</evidence>
<accession>A0A2P6QW66</accession>
<dbReference type="Pfam" id="PF05498">
    <property type="entry name" value="RALF"/>
    <property type="match status" value="1"/>
</dbReference>
<evidence type="ECO:0000313" key="10">
    <source>
        <dbReference type="Proteomes" id="UP000238479"/>
    </source>
</evidence>
<dbReference type="InterPro" id="IPR008801">
    <property type="entry name" value="RALF"/>
</dbReference>
<comment type="caution">
    <text evidence="9">The sequence shown here is derived from an EMBL/GenBank/DDBJ whole genome shotgun (WGS) entry which is preliminary data.</text>
</comment>
<dbReference type="GO" id="GO:0019722">
    <property type="term" value="P:calcium-mediated signaling"/>
    <property type="evidence" value="ECO:0007669"/>
    <property type="project" value="TreeGrafter"/>
</dbReference>
<dbReference type="GO" id="GO:0040008">
    <property type="term" value="P:regulation of growth"/>
    <property type="evidence" value="ECO:0007669"/>
    <property type="project" value="UniProtKB-ARBA"/>
</dbReference>
<protein>
    <submittedName>
        <fullName evidence="9">Putative rapid ALkalinization Factor</fullName>
    </submittedName>
</protein>
<dbReference type="STRING" id="74649.A0A2P6QW66"/>
<dbReference type="GO" id="GO:0009506">
    <property type="term" value="C:plasmodesma"/>
    <property type="evidence" value="ECO:0007669"/>
    <property type="project" value="TreeGrafter"/>
</dbReference>
<comment type="similarity">
    <text evidence="2">Belongs to the plant rapid alkalinization factor (RALF) family.</text>
</comment>
<evidence type="ECO:0000256" key="6">
    <source>
        <dbReference type="ARBA" id="ARBA00023157"/>
    </source>
</evidence>
<dbReference type="EMBL" id="PDCK01000042">
    <property type="protein sequence ID" value="PRQ38401.1"/>
    <property type="molecule type" value="Genomic_DNA"/>
</dbReference>
<evidence type="ECO:0000256" key="3">
    <source>
        <dbReference type="ARBA" id="ARBA00022525"/>
    </source>
</evidence>
<dbReference type="PANTHER" id="PTHR33136">
    <property type="entry name" value="RAPID ALKALINIZATION FACTOR-LIKE"/>
    <property type="match status" value="1"/>
</dbReference>
<evidence type="ECO:0000313" key="9">
    <source>
        <dbReference type="EMBL" id="PRQ38401.1"/>
    </source>
</evidence>
<name>A0A2P6QW66_ROSCH</name>
<gene>
    <name evidence="9" type="ORF">RchiOBHm_Chr4g0413501</name>
</gene>
<dbReference type="GO" id="GO:0005179">
    <property type="term" value="F:hormone activity"/>
    <property type="evidence" value="ECO:0007669"/>
    <property type="project" value="UniProtKB-KW"/>
</dbReference>
<dbReference type="OMA" id="MSQPRFL"/>
<evidence type="ECO:0000256" key="7">
    <source>
        <dbReference type="SAM" id="MobiDB-lite"/>
    </source>
</evidence>
<keyword evidence="3" id="KW-0964">Secreted</keyword>
<dbReference type="Proteomes" id="UP000238479">
    <property type="component" value="Chromosome 4"/>
</dbReference>
<evidence type="ECO:0000256" key="2">
    <source>
        <dbReference type="ARBA" id="ARBA00009178"/>
    </source>
</evidence>
<keyword evidence="8" id="KW-0472">Membrane</keyword>
<dbReference type="Gramene" id="PRQ38401">
    <property type="protein sequence ID" value="PRQ38401"/>
    <property type="gene ID" value="RchiOBHm_Chr4g0413501"/>
</dbReference>
<evidence type="ECO:0000256" key="4">
    <source>
        <dbReference type="ARBA" id="ARBA00022702"/>
    </source>
</evidence>
<keyword evidence="5" id="KW-0732">Signal</keyword>
<organism evidence="9 10">
    <name type="scientific">Rosa chinensis</name>
    <name type="common">China rose</name>
    <dbReference type="NCBI Taxonomy" id="74649"/>
    <lineage>
        <taxon>Eukaryota</taxon>
        <taxon>Viridiplantae</taxon>
        <taxon>Streptophyta</taxon>
        <taxon>Embryophyta</taxon>
        <taxon>Tracheophyta</taxon>
        <taxon>Spermatophyta</taxon>
        <taxon>Magnoliopsida</taxon>
        <taxon>eudicotyledons</taxon>
        <taxon>Gunneridae</taxon>
        <taxon>Pentapetalae</taxon>
        <taxon>rosids</taxon>
        <taxon>fabids</taxon>
        <taxon>Rosales</taxon>
        <taxon>Rosaceae</taxon>
        <taxon>Rosoideae</taxon>
        <taxon>Rosoideae incertae sedis</taxon>
        <taxon>Rosa</taxon>
    </lineage>
</organism>
<dbReference type="OrthoDB" id="1906275at2759"/>
<feature type="region of interest" description="Disordered" evidence="7">
    <location>
        <begin position="1"/>
        <end position="31"/>
    </location>
</feature>
<keyword evidence="6" id="KW-1015">Disulfide bond</keyword>
<sequence length="151" mass="16953">MADPFMSHPTTQNPTLPVPKTKTQRSPKTENIKMSKLRDNPILILYLGLLLILTHFSICNGASVLDLSALKGSEIDVKVRDFITEPEMDSEISRRVLAMQKKYISYETLRRDLVPCARPGASYYNCHAVANPYNRGCEVITGCRGTHDIKT</sequence>